<sequence>MRLMILAVVALSASQAAADPCDIAAARIAAQVGGSVRTRIGPAIKMQHPEAANFSLDCKGAIISRVSGSKDDPGSVAGFAQLIARTSSLALGTTEDQAAGVMLSCVRAASRAAGTLKEAKASGLKVECFVKGDYVALEVTRP</sequence>
<evidence type="ECO:0000256" key="1">
    <source>
        <dbReference type="SAM" id="SignalP"/>
    </source>
</evidence>
<evidence type="ECO:0000313" key="2">
    <source>
        <dbReference type="EMBL" id="AIQ91174.1"/>
    </source>
</evidence>
<evidence type="ECO:0000313" key="3">
    <source>
        <dbReference type="Proteomes" id="UP000029492"/>
    </source>
</evidence>
<proteinExistence type="predicted"/>
<keyword evidence="3" id="KW-1185">Reference proteome</keyword>
<name>A0A089Q9A0_9HYPH</name>
<accession>A0A089Q9A0</accession>
<dbReference type="KEGG" id="mor:MOC_3419"/>
<protein>
    <submittedName>
        <fullName evidence="2">Protein of unassigned function</fullName>
    </submittedName>
</protein>
<reference evidence="2 3" key="1">
    <citation type="journal article" date="2014" name="PLoS ONE">
        <title>Genome Information of Methylobacterium oryzae, a Plant-Probiotic Methylotroph in the Phyllosphere.</title>
        <authorList>
            <person name="Kwak M.J."/>
            <person name="Jeong H."/>
            <person name="Madhaiyan M."/>
            <person name="Lee Y."/>
            <person name="Sa T.M."/>
            <person name="Oh T.K."/>
            <person name="Kim J.F."/>
        </authorList>
    </citation>
    <scope>NUCLEOTIDE SEQUENCE [LARGE SCALE GENOMIC DNA]</scope>
    <source>
        <strain evidence="2 3">CBMB20</strain>
    </source>
</reference>
<dbReference type="EMBL" id="CP003811">
    <property type="protein sequence ID" value="AIQ91174.1"/>
    <property type="molecule type" value="Genomic_DNA"/>
</dbReference>
<keyword evidence="1" id="KW-0732">Signal</keyword>
<dbReference type="Proteomes" id="UP000029492">
    <property type="component" value="Chromosome"/>
</dbReference>
<dbReference type="RefSeq" id="WP_043758273.1">
    <property type="nucleotide sequence ID" value="NZ_CP003811.1"/>
</dbReference>
<dbReference type="AlphaFoldDB" id="A0A089Q9A0"/>
<feature type="signal peptide" evidence="1">
    <location>
        <begin position="1"/>
        <end position="18"/>
    </location>
</feature>
<dbReference type="HOGENOM" id="CLU_1813562_0_0_5"/>
<gene>
    <name evidence="2" type="ORF">MOC_3419</name>
</gene>
<dbReference type="STRING" id="693986.MOC_3419"/>
<feature type="chain" id="PRO_5001849194" evidence="1">
    <location>
        <begin position="19"/>
        <end position="142"/>
    </location>
</feature>
<organism evidence="2 3">
    <name type="scientific">Methylobacterium oryzae CBMB20</name>
    <dbReference type="NCBI Taxonomy" id="693986"/>
    <lineage>
        <taxon>Bacteria</taxon>
        <taxon>Pseudomonadati</taxon>
        <taxon>Pseudomonadota</taxon>
        <taxon>Alphaproteobacteria</taxon>
        <taxon>Hyphomicrobiales</taxon>
        <taxon>Methylobacteriaceae</taxon>
        <taxon>Methylobacterium</taxon>
    </lineage>
</organism>